<feature type="transmembrane region" description="Helical" evidence="10">
    <location>
        <begin position="121"/>
        <end position="142"/>
    </location>
</feature>
<comment type="caution">
    <text evidence="13">The sequence shown here is derived from an EMBL/GenBank/DDBJ whole genome shotgun (WGS) entry which is preliminary data.</text>
</comment>
<evidence type="ECO:0000256" key="8">
    <source>
        <dbReference type="ARBA" id="ARBA00023136"/>
    </source>
</evidence>
<keyword evidence="7 10" id="KW-1133">Transmembrane helix</keyword>
<feature type="transmembrane region" description="Helical" evidence="10">
    <location>
        <begin position="610"/>
        <end position="630"/>
    </location>
</feature>
<feature type="transmembrane region" description="Helical" evidence="10">
    <location>
        <begin position="177"/>
        <end position="197"/>
    </location>
</feature>
<feature type="transmembrane region" description="Helical" evidence="10">
    <location>
        <begin position="490"/>
        <end position="508"/>
    </location>
</feature>
<feature type="transmembrane region" description="Helical" evidence="10">
    <location>
        <begin position="96"/>
        <end position="114"/>
    </location>
</feature>
<dbReference type="Pfam" id="PF01578">
    <property type="entry name" value="Cytochrom_C_asm"/>
    <property type="match status" value="1"/>
</dbReference>
<keyword evidence="6" id="KW-0201">Cytochrome c-type biogenesis</keyword>
<sequence>MIPEIGHFALILALVIALVQGVFPILGAHRGYASWVALAKPAAQLQFLMLLVSFACLTWAFLQSDFSVLYVAENSNTRLPQIFKFSAVWGAHEGSLLLWALILSAWTAAVTVFGRSLSPLMMARVIGVLGLVATGFLAFLIFTSNPFERLLPAVAEGRDLNPLLQDIGLVMHPPMLYMGYVGFAIPFAFAIAAMLGGRLDAAWARWSRPWTQIAWVFLTLGIALGSWWAYYELGWGGWWFWDPVENASFMPWLAGTALMHSLAVTEKRGAFKAWTVLLAIFTFSLSLLGTFLVRSGVLTSVHAFAADPSRGLFILLFLAVVVGSSLMLYAARASKVRSHVRFELVSRETALLLNNVILVVTTVSILLGTLYPLIIDALGAGKISVGPPYFNAVFIPLTVPLAILIGVGSLARWKRDSFANIWVKVRVAFVASLVFGILFPLVAMQHFSWQAALGMVLAFWVFFSSLKVMKEYARGRGIGGLSLSQWGMTFGHLGVAVFITGITLTSIYSSEKDVRLVPGDSFSLGGYEFLFKGTTHLQGPNYQGDRGEIVITREGEPVTVLYPEKRNYLSGMPMTEAGIDAGLTRDLFVALGEPLDDQGAWAVRIYHKPFVRWIWLGALIMALGGVCSAADKRYRLLARREREALAGGVA</sequence>
<proteinExistence type="inferred from homology"/>
<evidence type="ECO:0000259" key="11">
    <source>
        <dbReference type="Pfam" id="PF01578"/>
    </source>
</evidence>
<dbReference type="InterPro" id="IPR003568">
    <property type="entry name" value="Cyt_c_biogenesis_CcmF"/>
</dbReference>
<dbReference type="AlphaFoldDB" id="A0A7C5IZL1"/>
<reference evidence="13" key="1">
    <citation type="journal article" date="2020" name="mSystems">
        <title>Genome- and Community-Level Interaction Insights into Carbon Utilization and Element Cycling Functions of Hydrothermarchaeota in Hydrothermal Sediment.</title>
        <authorList>
            <person name="Zhou Z."/>
            <person name="Liu Y."/>
            <person name="Xu W."/>
            <person name="Pan J."/>
            <person name="Luo Z.H."/>
            <person name="Li M."/>
        </authorList>
    </citation>
    <scope>NUCLEOTIDE SEQUENCE [LARGE SCALE GENOMIC DNA]</scope>
    <source>
        <strain evidence="13">HyVt-535</strain>
    </source>
</reference>
<feature type="domain" description="Cytochrome c assembly protein" evidence="11">
    <location>
        <begin position="89"/>
        <end position="295"/>
    </location>
</feature>
<keyword evidence="3" id="KW-1003">Cell membrane</keyword>
<evidence type="ECO:0000256" key="10">
    <source>
        <dbReference type="SAM" id="Phobius"/>
    </source>
</evidence>
<keyword evidence="4" id="KW-0997">Cell inner membrane</keyword>
<feature type="transmembrane region" description="Helical" evidence="10">
    <location>
        <begin position="209"/>
        <end position="229"/>
    </location>
</feature>
<dbReference type="GO" id="GO:0016829">
    <property type="term" value="F:lyase activity"/>
    <property type="evidence" value="ECO:0007669"/>
    <property type="project" value="UniProtKB-KW"/>
</dbReference>
<dbReference type="InterPro" id="IPR032523">
    <property type="entry name" value="CcmF_C"/>
</dbReference>
<evidence type="ECO:0000256" key="5">
    <source>
        <dbReference type="ARBA" id="ARBA00022692"/>
    </source>
</evidence>
<dbReference type="NCBIfam" id="NF007691">
    <property type="entry name" value="PRK10369.1"/>
    <property type="match status" value="1"/>
</dbReference>
<feature type="domain" description="Cytochrome c-type biogenesis protein CcmF C-terminal" evidence="12">
    <location>
        <begin position="315"/>
        <end position="632"/>
    </location>
</feature>
<evidence type="ECO:0000256" key="6">
    <source>
        <dbReference type="ARBA" id="ARBA00022748"/>
    </source>
</evidence>
<dbReference type="GO" id="GO:0015232">
    <property type="term" value="F:heme transmembrane transporter activity"/>
    <property type="evidence" value="ECO:0007669"/>
    <property type="project" value="InterPro"/>
</dbReference>
<feature type="transmembrane region" description="Helical" evidence="10">
    <location>
        <begin position="449"/>
        <end position="469"/>
    </location>
</feature>
<evidence type="ECO:0000256" key="4">
    <source>
        <dbReference type="ARBA" id="ARBA00022519"/>
    </source>
</evidence>
<gene>
    <name evidence="13" type="ORF">ENJ98_05895</name>
</gene>
<evidence type="ECO:0000256" key="2">
    <source>
        <dbReference type="ARBA" id="ARBA00009186"/>
    </source>
</evidence>
<feature type="transmembrane region" description="Helical" evidence="10">
    <location>
        <begin position="389"/>
        <end position="411"/>
    </location>
</feature>
<dbReference type="PANTHER" id="PTHR43653:SF1">
    <property type="entry name" value="CYTOCHROME C-TYPE BIOGENESIS PROTEIN CCMF"/>
    <property type="match status" value="1"/>
</dbReference>
<feature type="transmembrane region" description="Helical" evidence="10">
    <location>
        <begin position="6"/>
        <end position="26"/>
    </location>
</feature>
<keyword evidence="13" id="KW-0456">Lyase</keyword>
<comment type="similarity">
    <text evidence="2">Belongs to the CcmF/CycK/Ccl1/NrfE/CcsA family.</text>
</comment>
<evidence type="ECO:0000313" key="13">
    <source>
        <dbReference type="EMBL" id="HHH13751.1"/>
    </source>
</evidence>
<evidence type="ECO:0000259" key="12">
    <source>
        <dbReference type="Pfam" id="PF16327"/>
    </source>
</evidence>
<feature type="transmembrane region" description="Helical" evidence="10">
    <location>
        <begin position="249"/>
        <end position="266"/>
    </location>
</feature>
<organism evidence="13">
    <name type="scientific">Thiolapillus brandeum</name>
    <dbReference type="NCBI Taxonomy" id="1076588"/>
    <lineage>
        <taxon>Bacteria</taxon>
        <taxon>Pseudomonadati</taxon>
        <taxon>Pseudomonadota</taxon>
        <taxon>Gammaproteobacteria</taxon>
        <taxon>Chromatiales</taxon>
        <taxon>Sedimenticolaceae</taxon>
        <taxon>Thiolapillus</taxon>
    </lineage>
</organism>
<feature type="transmembrane region" description="Helical" evidence="10">
    <location>
        <begin position="352"/>
        <end position="374"/>
    </location>
</feature>
<evidence type="ECO:0000256" key="7">
    <source>
        <dbReference type="ARBA" id="ARBA00022989"/>
    </source>
</evidence>
<evidence type="ECO:0000256" key="3">
    <source>
        <dbReference type="ARBA" id="ARBA00022475"/>
    </source>
</evidence>
<name>A0A7C5IZL1_9GAMM</name>
<feature type="transmembrane region" description="Helical" evidence="10">
    <location>
        <begin position="312"/>
        <end position="331"/>
    </location>
</feature>
<feature type="transmembrane region" description="Helical" evidence="10">
    <location>
        <begin position="273"/>
        <end position="292"/>
    </location>
</feature>
<keyword evidence="8 10" id="KW-0472">Membrane</keyword>
<dbReference type="GO" id="GO:0017004">
    <property type="term" value="P:cytochrome complex assembly"/>
    <property type="evidence" value="ECO:0007669"/>
    <property type="project" value="UniProtKB-KW"/>
</dbReference>
<dbReference type="InterPro" id="IPR002541">
    <property type="entry name" value="Cyt_c_assembly"/>
</dbReference>
<dbReference type="GO" id="GO:0020037">
    <property type="term" value="F:heme binding"/>
    <property type="evidence" value="ECO:0007669"/>
    <property type="project" value="InterPro"/>
</dbReference>
<evidence type="ECO:0000256" key="1">
    <source>
        <dbReference type="ARBA" id="ARBA00004429"/>
    </source>
</evidence>
<evidence type="ECO:0000256" key="9">
    <source>
        <dbReference type="ARBA" id="ARBA00037230"/>
    </source>
</evidence>
<feature type="transmembrane region" description="Helical" evidence="10">
    <location>
        <begin position="47"/>
        <end position="72"/>
    </location>
</feature>
<dbReference type="PANTHER" id="PTHR43653">
    <property type="entry name" value="CYTOCHROME C ASSEMBLY PROTEIN-RELATED"/>
    <property type="match status" value="1"/>
</dbReference>
<comment type="function">
    <text evidence="9">Required for the biogenesis of c-type cytochromes. Possible subunit of a heme lyase.</text>
</comment>
<dbReference type="PRINTS" id="PR01410">
    <property type="entry name" value="CCBIOGENESIS"/>
</dbReference>
<keyword evidence="5 10" id="KW-0812">Transmembrane</keyword>
<dbReference type="Proteomes" id="UP000886100">
    <property type="component" value="Unassembled WGS sequence"/>
</dbReference>
<dbReference type="Pfam" id="PF16327">
    <property type="entry name" value="CcmF_C"/>
    <property type="match status" value="1"/>
</dbReference>
<dbReference type="PRINTS" id="PR01411">
    <property type="entry name" value="CCMFBIOGNSIS"/>
</dbReference>
<dbReference type="InterPro" id="IPR003567">
    <property type="entry name" value="Cyt_c_biogenesis"/>
</dbReference>
<dbReference type="NCBIfam" id="TIGR00353">
    <property type="entry name" value="nrfE"/>
    <property type="match status" value="1"/>
</dbReference>
<comment type="subcellular location">
    <subcellularLocation>
        <location evidence="1">Cell inner membrane</location>
        <topology evidence="1">Multi-pass membrane protein</topology>
    </subcellularLocation>
</comment>
<feature type="transmembrane region" description="Helical" evidence="10">
    <location>
        <begin position="423"/>
        <end position="443"/>
    </location>
</feature>
<protein>
    <submittedName>
        <fullName evidence="13">Heme lyase CcmF/NrfE family subunit</fullName>
    </submittedName>
</protein>
<dbReference type="GO" id="GO:0005886">
    <property type="term" value="C:plasma membrane"/>
    <property type="evidence" value="ECO:0007669"/>
    <property type="project" value="UniProtKB-SubCell"/>
</dbReference>
<dbReference type="EMBL" id="DROM01000355">
    <property type="protein sequence ID" value="HHH13751.1"/>
    <property type="molecule type" value="Genomic_DNA"/>
</dbReference>
<accession>A0A7C5IZL1</accession>